<evidence type="ECO:0000313" key="7">
    <source>
        <dbReference type="Proteomes" id="UP000263595"/>
    </source>
</evidence>
<evidence type="ECO:0000256" key="4">
    <source>
        <dbReference type="SAM" id="Phobius"/>
    </source>
</evidence>
<keyword evidence="1 4" id="KW-0812">Transmembrane</keyword>
<dbReference type="Pfam" id="PF07690">
    <property type="entry name" value="MFS_1"/>
    <property type="match status" value="1"/>
</dbReference>
<reference evidence="7" key="1">
    <citation type="submission" date="2018-08" db="EMBL/GenBank/DDBJ databases">
        <authorList>
            <person name="Blom J."/>
        </authorList>
    </citation>
    <scope>NUCLEOTIDE SEQUENCE [LARGE SCALE GENOMIC DNA]</scope>
    <source>
        <strain evidence="7">CCOS 865</strain>
    </source>
</reference>
<evidence type="ECO:0000256" key="3">
    <source>
        <dbReference type="ARBA" id="ARBA00023136"/>
    </source>
</evidence>
<dbReference type="Gene3D" id="1.20.1250.20">
    <property type="entry name" value="MFS general substrate transporter like domains"/>
    <property type="match status" value="2"/>
</dbReference>
<accession>A0A383RU07</accession>
<name>A0A383RU07_9PSED</name>
<dbReference type="RefSeq" id="WP_119141838.1">
    <property type="nucleotide sequence ID" value="NZ_CBCSFL010000007.1"/>
</dbReference>
<keyword evidence="2 4" id="KW-1133">Transmembrane helix</keyword>
<gene>
    <name evidence="6" type="primary">ybfB</name>
    <name evidence="6" type="ORF">CCOS865_02796</name>
</gene>
<feature type="transmembrane region" description="Helical" evidence="4">
    <location>
        <begin position="104"/>
        <end position="126"/>
    </location>
</feature>
<dbReference type="EMBL" id="UNOZ01000019">
    <property type="protein sequence ID" value="SYX90529.1"/>
    <property type="molecule type" value="Genomic_DNA"/>
</dbReference>
<sequence length="434" mass="45135">MNTSRMFYGWWVVIASIIGMIVSQGPVLVFTFGIFMKPLSAEFGWSRSQVSLGLTIAILSAALCTPWIGRLIDRKGARQVAIPALLLFGVGVMALGFLPGNLVLFYLAFCVIGLLSTGGTPTAYAMAVSCWFVRRRGLALGLSMAGIGVGAALMPMLAQHAVAALGWRLAYAVMGVVIVLGAVGVAWRLVNKPADLGLFPDNQPTADGLPHAPDKLGLSVGEAVRSRAFWLIGSAFFLAALAINGCSVHFVPLLTDRGVPAAEAAGIASIIGIALIVGRVGAGYLLDYLFAPFVTVFFFIGPVIGILLLYSGATGTTAMFCAALIGLGVGAEVDLIAYLIARYFGLRAFGEIYGYLFGLFCLGTAFGPLLMGVGQTLQGSYDSVLLLFAGCMVVACVLMLCVGRYPNLQTLGQASAVSPPAGRALSGSGASSAH</sequence>
<feature type="transmembrane region" description="Helical" evidence="4">
    <location>
        <begin position="169"/>
        <end position="190"/>
    </location>
</feature>
<organism evidence="6 7">
    <name type="scientific">Pseudomonas reidholzensis</name>
    <dbReference type="NCBI Taxonomy" id="1785162"/>
    <lineage>
        <taxon>Bacteria</taxon>
        <taxon>Pseudomonadati</taxon>
        <taxon>Pseudomonadota</taxon>
        <taxon>Gammaproteobacteria</taxon>
        <taxon>Pseudomonadales</taxon>
        <taxon>Pseudomonadaceae</taxon>
        <taxon>Pseudomonas</taxon>
    </lineage>
</organism>
<feature type="transmembrane region" description="Helical" evidence="4">
    <location>
        <begin position="138"/>
        <end position="157"/>
    </location>
</feature>
<dbReference type="SUPFAM" id="SSF103473">
    <property type="entry name" value="MFS general substrate transporter"/>
    <property type="match status" value="1"/>
</dbReference>
<dbReference type="Proteomes" id="UP000263595">
    <property type="component" value="Unassembled WGS sequence"/>
</dbReference>
<feature type="transmembrane region" description="Helical" evidence="4">
    <location>
        <begin position="289"/>
        <end position="311"/>
    </location>
</feature>
<feature type="transmembrane region" description="Helical" evidence="4">
    <location>
        <begin position="48"/>
        <end position="68"/>
    </location>
</feature>
<feature type="transmembrane region" description="Helical" evidence="4">
    <location>
        <begin position="264"/>
        <end position="282"/>
    </location>
</feature>
<protein>
    <submittedName>
        <fullName evidence="6">Putative MFS-type transporter YbfB</fullName>
    </submittedName>
</protein>
<feature type="transmembrane region" description="Helical" evidence="4">
    <location>
        <begin position="383"/>
        <end position="402"/>
    </location>
</feature>
<feature type="transmembrane region" description="Helical" evidence="4">
    <location>
        <begin position="80"/>
        <end position="98"/>
    </location>
</feature>
<dbReference type="PANTHER" id="PTHR11360:SF284">
    <property type="entry name" value="EG:103B4.3 PROTEIN-RELATED"/>
    <property type="match status" value="1"/>
</dbReference>
<evidence type="ECO:0000259" key="5">
    <source>
        <dbReference type="PROSITE" id="PS50850"/>
    </source>
</evidence>
<evidence type="ECO:0000256" key="1">
    <source>
        <dbReference type="ARBA" id="ARBA00022692"/>
    </source>
</evidence>
<dbReference type="InterPro" id="IPR036259">
    <property type="entry name" value="MFS_trans_sf"/>
</dbReference>
<keyword evidence="3 4" id="KW-0472">Membrane</keyword>
<evidence type="ECO:0000256" key="2">
    <source>
        <dbReference type="ARBA" id="ARBA00022989"/>
    </source>
</evidence>
<dbReference type="InterPro" id="IPR020846">
    <property type="entry name" value="MFS_dom"/>
</dbReference>
<feature type="transmembrane region" description="Helical" evidence="4">
    <location>
        <begin position="7"/>
        <end position="36"/>
    </location>
</feature>
<dbReference type="PANTHER" id="PTHR11360">
    <property type="entry name" value="MONOCARBOXYLATE TRANSPORTER"/>
    <property type="match status" value="1"/>
</dbReference>
<dbReference type="AlphaFoldDB" id="A0A383RU07"/>
<feature type="transmembrane region" description="Helical" evidence="4">
    <location>
        <begin position="352"/>
        <end position="371"/>
    </location>
</feature>
<dbReference type="PROSITE" id="PS50850">
    <property type="entry name" value="MFS"/>
    <property type="match status" value="1"/>
</dbReference>
<dbReference type="OrthoDB" id="3199327at2"/>
<proteinExistence type="predicted"/>
<dbReference type="InterPro" id="IPR050327">
    <property type="entry name" value="Proton-linked_MCT"/>
</dbReference>
<dbReference type="InterPro" id="IPR011701">
    <property type="entry name" value="MFS"/>
</dbReference>
<keyword evidence="7" id="KW-1185">Reference proteome</keyword>
<dbReference type="GO" id="GO:0022857">
    <property type="term" value="F:transmembrane transporter activity"/>
    <property type="evidence" value="ECO:0007669"/>
    <property type="project" value="InterPro"/>
</dbReference>
<dbReference type="CDD" id="cd17355">
    <property type="entry name" value="MFS_YcxA_like"/>
    <property type="match status" value="1"/>
</dbReference>
<evidence type="ECO:0000313" key="6">
    <source>
        <dbReference type="EMBL" id="SYX90529.1"/>
    </source>
</evidence>
<feature type="transmembrane region" description="Helical" evidence="4">
    <location>
        <begin position="228"/>
        <end position="252"/>
    </location>
</feature>
<feature type="transmembrane region" description="Helical" evidence="4">
    <location>
        <begin position="317"/>
        <end position="340"/>
    </location>
</feature>
<feature type="domain" description="Major facilitator superfamily (MFS) profile" evidence="5">
    <location>
        <begin position="12"/>
        <end position="407"/>
    </location>
</feature>